<dbReference type="Gene3D" id="3.40.50.300">
    <property type="entry name" value="P-loop containing nucleotide triphosphate hydrolases"/>
    <property type="match status" value="1"/>
</dbReference>
<keyword evidence="6" id="KW-0408">Iron</keyword>
<dbReference type="PROSITE" id="PS50893">
    <property type="entry name" value="ABC_TRANSPORTER_2"/>
    <property type="match status" value="1"/>
</dbReference>
<dbReference type="InParanoid" id="A0A0M9UCY4"/>
<dbReference type="Proteomes" id="UP000050502">
    <property type="component" value="Unassembled WGS sequence"/>
</dbReference>
<gene>
    <name evidence="10" type="primary">modC</name>
    <name evidence="10" type="ORF">ARMA_1867</name>
    <name evidence="11" type="ORF">SE16_12790</name>
</gene>
<dbReference type="OrthoDB" id="9778160at2"/>
<comment type="caution">
    <text evidence="10">The sequence shown here is derived from an EMBL/GenBank/DDBJ whole genome shotgun (WGS) entry which is preliminary data.</text>
</comment>
<dbReference type="EMBL" id="LGKN01000007">
    <property type="protein sequence ID" value="KPL86944.1"/>
    <property type="molecule type" value="Genomic_DNA"/>
</dbReference>
<dbReference type="InterPro" id="IPR008995">
    <property type="entry name" value="Mo/tungstate-bd_C_term_dom"/>
</dbReference>
<dbReference type="GO" id="GO:0043190">
    <property type="term" value="C:ATP-binding cassette (ABC) transporter complex"/>
    <property type="evidence" value="ECO:0007669"/>
    <property type="project" value="InterPro"/>
</dbReference>
<dbReference type="InterPro" id="IPR003439">
    <property type="entry name" value="ABC_transporter-like_ATP-bd"/>
</dbReference>
<dbReference type="SUPFAM" id="SSF50331">
    <property type="entry name" value="MOP-like"/>
    <property type="match status" value="1"/>
</dbReference>
<dbReference type="PANTHER" id="PTHR42781">
    <property type="entry name" value="SPERMIDINE/PUTRESCINE IMPORT ATP-BINDING PROTEIN POTA"/>
    <property type="match status" value="1"/>
</dbReference>
<evidence type="ECO:0000313" key="12">
    <source>
        <dbReference type="Proteomes" id="UP000037784"/>
    </source>
</evidence>
<dbReference type="GO" id="GO:0016887">
    <property type="term" value="F:ATP hydrolysis activity"/>
    <property type="evidence" value="ECO:0007669"/>
    <property type="project" value="InterPro"/>
</dbReference>
<feature type="domain" description="ABC transporter" evidence="9">
    <location>
        <begin position="1"/>
        <end position="239"/>
    </location>
</feature>
<keyword evidence="1" id="KW-0813">Transport</keyword>
<evidence type="ECO:0000313" key="11">
    <source>
        <dbReference type="EMBL" id="KPL86944.1"/>
    </source>
</evidence>
<evidence type="ECO:0000313" key="13">
    <source>
        <dbReference type="Proteomes" id="UP000050502"/>
    </source>
</evidence>
<dbReference type="GO" id="GO:0005524">
    <property type="term" value="F:ATP binding"/>
    <property type="evidence" value="ECO:0007669"/>
    <property type="project" value="UniProtKB-KW"/>
</dbReference>
<keyword evidence="10" id="KW-0378">Hydrolase</keyword>
<dbReference type="InterPro" id="IPR013611">
    <property type="entry name" value="Transp-assoc_OB_typ2"/>
</dbReference>
<dbReference type="InterPro" id="IPR003593">
    <property type="entry name" value="AAA+_ATPase"/>
</dbReference>
<evidence type="ECO:0000256" key="3">
    <source>
        <dbReference type="ARBA" id="ARBA00022496"/>
    </source>
</evidence>
<reference evidence="12" key="3">
    <citation type="submission" date="2015-08" db="EMBL/GenBank/DDBJ databases">
        <title>Draft Genome Sequence of a Heterotrophic Facultative Anaerobic Bacterium Ardenticatena maritima Strain 110S.</title>
        <authorList>
            <person name="Kawaichi S."/>
            <person name="Yoshida T."/>
            <person name="Sako Y."/>
            <person name="Nakamura R."/>
        </authorList>
    </citation>
    <scope>NUCLEOTIDE SEQUENCE [LARGE SCALE GENOMIC DNA]</scope>
    <source>
        <strain evidence="12">110S</strain>
    </source>
</reference>
<evidence type="ECO:0000256" key="8">
    <source>
        <dbReference type="ARBA" id="ARBA00023136"/>
    </source>
</evidence>
<keyword evidence="5 10" id="KW-0067">ATP-binding</keyword>
<proteinExistence type="predicted"/>
<reference evidence="10 12" key="1">
    <citation type="journal article" date="2015" name="Genome Announc.">
        <title>Draft Genome Sequence of a Heterotrophic Facultative Anaerobic Thermophilic Bacterium, Ardenticatena maritima Strain 110ST.</title>
        <authorList>
            <person name="Kawaichi S."/>
            <person name="Yoshida T."/>
            <person name="Sako Y."/>
            <person name="Nakamura R."/>
        </authorList>
    </citation>
    <scope>NUCLEOTIDE SEQUENCE [LARGE SCALE GENOMIC DNA]</scope>
    <source>
        <strain evidence="10 12">110S</strain>
    </source>
</reference>
<protein>
    <submittedName>
        <fullName evidence="10">Molybdate transport system ATP-binding protein</fullName>
        <ecNumber evidence="10">3.6.3.29</ecNumber>
    </submittedName>
</protein>
<evidence type="ECO:0000256" key="5">
    <source>
        <dbReference type="ARBA" id="ARBA00022840"/>
    </source>
</evidence>
<dbReference type="GO" id="GO:0015408">
    <property type="term" value="F:ABC-type ferric iron transporter activity"/>
    <property type="evidence" value="ECO:0007669"/>
    <property type="project" value="InterPro"/>
</dbReference>
<keyword evidence="8" id="KW-0472">Membrane</keyword>
<name>A0A0M9UCY4_9CHLR</name>
<keyword evidence="12" id="KW-1185">Reference proteome</keyword>
<evidence type="ECO:0000259" key="9">
    <source>
        <dbReference type="PROSITE" id="PS50893"/>
    </source>
</evidence>
<dbReference type="AlphaFoldDB" id="A0A0M9UCY4"/>
<dbReference type="CDD" id="cd03259">
    <property type="entry name" value="ABC_Carb_Solutes_like"/>
    <property type="match status" value="1"/>
</dbReference>
<dbReference type="InterPro" id="IPR027417">
    <property type="entry name" value="P-loop_NTPase"/>
</dbReference>
<reference evidence="11 13" key="2">
    <citation type="submission" date="2015-07" db="EMBL/GenBank/DDBJ databases">
        <title>Whole genome sequence of Ardenticatena maritima DSM 23922.</title>
        <authorList>
            <person name="Hemp J."/>
            <person name="Ward L.M."/>
            <person name="Pace L.A."/>
            <person name="Fischer W.W."/>
        </authorList>
    </citation>
    <scope>NUCLEOTIDE SEQUENCE [LARGE SCALE GENOMIC DNA]</scope>
    <source>
        <strain evidence="11 13">110S</strain>
    </source>
</reference>
<keyword evidence="2" id="KW-1003">Cell membrane</keyword>
<dbReference type="InterPro" id="IPR050093">
    <property type="entry name" value="ABC_SmlMolc_Importer"/>
</dbReference>
<evidence type="ECO:0000256" key="7">
    <source>
        <dbReference type="ARBA" id="ARBA00023065"/>
    </source>
</evidence>
<dbReference type="PATRIC" id="fig|872965.6.peg.3028"/>
<dbReference type="EC" id="3.6.3.29" evidence="10"/>
<dbReference type="PANTHER" id="PTHR42781:SF4">
    <property type="entry name" value="SPERMIDINE_PUTRESCINE IMPORT ATP-BINDING PROTEIN POTA"/>
    <property type="match status" value="1"/>
</dbReference>
<evidence type="ECO:0000256" key="2">
    <source>
        <dbReference type="ARBA" id="ARBA00022475"/>
    </source>
</evidence>
<keyword evidence="3" id="KW-0410">Iron transport</keyword>
<dbReference type="InterPro" id="IPR017871">
    <property type="entry name" value="ABC_transporter-like_CS"/>
</dbReference>
<dbReference type="Proteomes" id="UP000037784">
    <property type="component" value="Unassembled WGS sequence"/>
</dbReference>
<accession>A0A0M9UCY4</accession>
<dbReference type="SUPFAM" id="SSF52540">
    <property type="entry name" value="P-loop containing nucleoside triphosphate hydrolases"/>
    <property type="match status" value="1"/>
</dbReference>
<keyword evidence="4" id="KW-0547">Nucleotide-binding</keyword>
<dbReference type="Pfam" id="PF00005">
    <property type="entry name" value="ABC_tran"/>
    <property type="match status" value="1"/>
</dbReference>
<dbReference type="SMART" id="SM00382">
    <property type="entry name" value="AAA"/>
    <property type="match status" value="1"/>
</dbReference>
<dbReference type="RefSeq" id="WP_054493277.1">
    <property type="nucleotide sequence ID" value="NZ_BBZA01000144.1"/>
</dbReference>
<evidence type="ECO:0000256" key="4">
    <source>
        <dbReference type="ARBA" id="ARBA00022741"/>
    </source>
</evidence>
<evidence type="ECO:0000313" key="10">
    <source>
        <dbReference type="EMBL" id="GAP63444.1"/>
    </source>
</evidence>
<sequence>MPHENALLHVAFCKQLDAFTLDMRLDVGREILVLFGPSGAGKTSVLNAIAGLLTPDEGEIRFEGTIFFRRRPGAPTVNLPARKRRVGYVFQHYALFPHMTALENVRFPLRRQPDADRRAREWLERMHIAHLADRYPRQMSGGQQQRVAIARALASSPRLLLLDEPFSALDVAVRERLQADVKALQEELGLVVLYVTHRLEDAFAVGDRLAVIREGRVMQVGPIEEVVRRPSSLAVAESIGVRNLFRATVVRVEPTGILLDWDGLPLWAAPQPVPVHPRVTAYVRPEDVKILYPDRPVAETVRFNQMQARIREVREGAQVRVLFVEVPNGHVLEIHFPHYAYTPLRLAPGETIQIALRREGVMLVPETMRT</sequence>
<dbReference type="Pfam" id="PF08402">
    <property type="entry name" value="TOBE_2"/>
    <property type="match status" value="1"/>
</dbReference>
<keyword evidence="7" id="KW-0406">Ion transport</keyword>
<dbReference type="InterPro" id="IPR015853">
    <property type="entry name" value="ABC_transpr_FbpC"/>
</dbReference>
<evidence type="ECO:0000256" key="6">
    <source>
        <dbReference type="ARBA" id="ARBA00023004"/>
    </source>
</evidence>
<evidence type="ECO:0000256" key="1">
    <source>
        <dbReference type="ARBA" id="ARBA00022448"/>
    </source>
</evidence>
<organism evidence="10 12">
    <name type="scientific">Ardenticatena maritima</name>
    <dbReference type="NCBI Taxonomy" id="872965"/>
    <lineage>
        <taxon>Bacteria</taxon>
        <taxon>Bacillati</taxon>
        <taxon>Chloroflexota</taxon>
        <taxon>Ardenticatenia</taxon>
        <taxon>Ardenticatenales</taxon>
        <taxon>Ardenticatenaceae</taxon>
        <taxon>Ardenticatena</taxon>
    </lineage>
</organism>
<dbReference type="STRING" id="872965.SE16_12790"/>
<dbReference type="EMBL" id="BBZA01000144">
    <property type="protein sequence ID" value="GAP63444.1"/>
    <property type="molecule type" value="Genomic_DNA"/>
</dbReference>
<dbReference type="PROSITE" id="PS00211">
    <property type="entry name" value="ABC_TRANSPORTER_1"/>
    <property type="match status" value="1"/>
</dbReference>